<keyword evidence="4" id="KW-1185">Reference proteome</keyword>
<dbReference type="Gene3D" id="3.40.50.2300">
    <property type="match status" value="1"/>
</dbReference>
<feature type="domain" description="Response regulatory" evidence="2">
    <location>
        <begin position="1"/>
        <end position="100"/>
    </location>
</feature>
<dbReference type="PROSITE" id="PS50110">
    <property type="entry name" value="RESPONSE_REGULATORY"/>
    <property type="match status" value="1"/>
</dbReference>
<evidence type="ECO:0000259" key="2">
    <source>
        <dbReference type="PROSITE" id="PS50110"/>
    </source>
</evidence>
<reference evidence="4" key="1">
    <citation type="submission" date="2016-10" db="EMBL/GenBank/DDBJ databases">
        <authorList>
            <person name="Varghese N."/>
            <person name="Submissions S."/>
        </authorList>
    </citation>
    <scope>NUCLEOTIDE SEQUENCE [LARGE SCALE GENOMIC DNA]</scope>
    <source>
        <strain evidence="4">CGMCC 1.6474</strain>
    </source>
</reference>
<sequence>MVTADMLTDAGFETIEVRNTNEALAVLEQRGPVHVLITGRHIPGNGVVLAHIVHERWPSVSIFVTTGAGADLERELPPRAHLLRKPYDFADVIRAVEASLEWLPEEPDNSLVTGPLLPGGVPVHTGADVSSGIGAAAAPVPEPDKT</sequence>
<accession>A0A1I4F284</accession>
<name>A0A1I4F284_9HYPH</name>
<dbReference type="Proteomes" id="UP000198804">
    <property type="component" value="Unassembled WGS sequence"/>
</dbReference>
<protein>
    <recommendedName>
        <fullName evidence="2">Response regulatory domain-containing protein</fullName>
    </recommendedName>
</protein>
<dbReference type="EMBL" id="FOSV01000009">
    <property type="protein sequence ID" value="SFL10886.1"/>
    <property type="molecule type" value="Genomic_DNA"/>
</dbReference>
<proteinExistence type="predicted"/>
<comment type="caution">
    <text evidence="1">Lacks conserved residue(s) required for the propagation of feature annotation.</text>
</comment>
<evidence type="ECO:0000313" key="4">
    <source>
        <dbReference type="Proteomes" id="UP000198804"/>
    </source>
</evidence>
<evidence type="ECO:0000256" key="1">
    <source>
        <dbReference type="PROSITE-ProRule" id="PRU00169"/>
    </source>
</evidence>
<organism evidence="3 4">
    <name type="scientific">Methylorubrum salsuginis</name>
    <dbReference type="NCBI Taxonomy" id="414703"/>
    <lineage>
        <taxon>Bacteria</taxon>
        <taxon>Pseudomonadati</taxon>
        <taxon>Pseudomonadota</taxon>
        <taxon>Alphaproteobacteria</taxon>
        <taxon>Hyphomicrobiales</taxon>
        <taxon>Methylobacteriaceae</taxon>
        <taxon>Methylorubrum</taxon>
    </lineage>
</organism>
<dbReference type="STRING" id="414703.SAMN04488125_1099"/>
<dbReference type="GO" id="GO:0000160">
    <property type="term" value="P:phosphorelay signal transduction system"/>
    <property type="evidence" value="ECO:0007669"/>
    <property type="project" value="InterPro"/>
</dbReference>
<dbReference type="InterPro" id="IPR011006">
    <property type="entry name" value="CheY-like_superfamily"/>
</dbReference>
<dbReference type="InterPro" id="IPR001789">
    <property type="entry name" value="Sig_transdc_resp-reg_receiver"/>
</dbReference>
<evidence type="ECO:0000313" key="3">
    <source>
        <dbReference type="EMBL" id="SFL10886.1"/>
    </source>
</evidence>
<dbReference type="AlphaFoldDB" id="A0A1I4F284"/>
<gene>
    <name evidence="3" type="ORF">SAMN04488125_1099</name>
</gene>
<dbReference type="SUPFAM" id="SSF52172">
    <property type="entry name" value="CheY-like"/>
    <property type="match status" value="1"/>
</dbReference>